<dbReference type="SUPFAM" id="SSF48452">
    <property type="entry name" value="TPR-like"/>
    <property type="match status" value="1"/>
</dbReference>
<protein>
    <recommendedName>
        <fullName evidence="4">Suppressor of forked domain-containing protein</fullName>
    </recommendedName>
</protein>
<dbReference type="GO" id="GO:0031124">
    <property type="term" value="P:mRNA 3'-end processing"/>
    <property type="evidence" value="ECO:0007669"/>
    <property type="project" value="InterPro"/>
</dbReference>
<dbReference type="InterPro" id="IPR003107">
    <property type="entry name" value="HAT"/>
</dbReference>
<accession>A0A6B2L3Q3</accession>
<dbReference type="InterPro" id="IPR008847">
    <property type="entry name" value="Suf"/>
</dbReference>
<evidence type="ECO:0000313" key="5">
    <source>
        <dbReference type="EMBL" id="NDV31614.1"/>
    </source>
</evidence>
<dbReference type="SMART" id="SM00386">
    <property type="entry name" value="HAT"/>
    <property type="match status" value="8"/>
</dbReference>
<reference evidence="5" key="1">
    <citation type="journal article" date="2020" name="J. Eukaryot. Microbiol.">
        <title>De novo Sequencing, Assembly and Annotation of the Transcriptome for the Free-Living Testate Amoeba Arcella intermedia.</title>
        <authorList>
            <person name="Ribeiro G.M."/>
            <person name="Porfirio-Sousa A.L."/>
            <person name="Maurer-Alcala X.X."/>
            <person name="Katz L.A."/>
            <person name="Lahr D.J.G."/>
        </authorList>
    </citation>
    <scope>NUCLEOTIDE SEQUENCE</scope>
</reference>
<dbReference type="EMBL" id="GIBP01002645">
    <property type="protein sequence ID" value="NDV31614.1"/>
    <property type="molecule type" value="Transcribed_RNA"/>
</dbReference>
<feature type="domain" description="Suppressor of forked" evidence="4">
    <location>
        <begin position="10"/>
        <end position="388"/>
    </location>
</feature>
<dbReference type="PANTHER" id="PTHR19980">
    <property type="entry name" value="RNA CLEAVAGE STIMULATION FACTOR"/>
    <property type="match status" value="1"/>
</dbReference>
<dbReference type="GO" id="GO:0003729">
    <property type="term" value="F:mRNA binding"/>
    <property type="evidence" value="ECO:0007669"/>
    <property type="project" value="TreeGrafter"/>
</dbReference>
<comment type="subcellular location">
    <subcellularLocation>
        <location evidence="1">Nucleus</location>
    </subcellularLocation>
</comment>
<keyword evidence="3" id="KW-0539">Nucleus</keyword>
<evidence type="ECO:0000256" key="1">
    <source>
        <dbReference type="ARBA" id="ARBA00004123"/>
    </source>
</evidence>
<organism evidence="5">
    <name type="scientific">Arcella intermedia</name>
    <dbReference type="NCBI Taxonomy" id="1963864"/>
    <lineage>
        <taxon>Eukaryota</taxon>
        <taxon>Amoebozoa</taxon>
        <taxon>Tubulinea</taxon>
        <taxon>Elardia</taxon>
        <taxon>Arcellinida</taxon>
        <taxon>Sphaerothecina</taxon>
        <taxon>Arcellidae</taxon>
        <taxon>Arcella</taxon>
    </lineage>
</organism>
<dbReference type="Gene3D" id="1.25.40.1040">
    <property type="match status" value="1"/>
</dbReference>
<dbReference type="InterPro" id="IPR045243">
    <property type="entry name" value="Rna14-like"/>
</dbReference>
<evidence type="ECO:0000256" key="3">
    <source>
        <dbReference type="ARBA" id="ARBA00023242"/>
    </source>
</evidence>
<dbReference type="Pfam" id="PF05843">
    <property type="entry name" value="Suf"/>
    <property type="match status" value="1"/>
</dbReference>
<evidence type="ECO:0000259" key="4">
    <source>
        <dbReference type="Pfam" id="PF05843"/>
    </source>
</evidence>
<sequence>MDYKAKQFTSSQEVINVFEFAIGNVGMDIAATPIWTDYIHFVKTQKTGSQFEESQKMESLRKLYQRAVVNPMHNLENIWNEYNTFENGLNKILAKALLTENGPKYMQARTTYRERKNYLEGIQRNLLARPPRNNVKDLSQVKLWKKLIAYEKRNPQRLDDSALRRRITFTYNQCLLCLYRYPEIWHEAAHYQLETGHPDDAMLVFQKGLIAVEDCLLLHFAYADFLETQDKIPNAKTVYENLIEKKQDPLIFIEYMRFTRRAAGIKEFRKVFFRARKSRNCTYQVYVAAAQIEQHVNKDIVVARKIYELGLRKFLSSTGFLLQYINFLVSLGDDVNARALFEKILSTLPAEKAPEIWNSFQKFEILCGNLESIIKLEKRRSDTYPTSDPNGIYGLVQR</sequence>
<dbReference type="GO" id="GO:0005634">
    <property type="term" value="C:nucleus"/>
    <property type="evidence" value="ECO:0007669"/>
    <property type="project" value="UniProtKB-SubCell"/>
</dbReference>
<evidence type="ECO:0000256" key="2">
    <source>
        <dbReference type="ARBA" id="ARBA00022737"/>
    </source>
</evidence>
<dbReference type="AlphaFoldDB" id="A0A6B2L3Q3"/>
<name>A0A6B2L3Q3_9EUKA</name>
<dbReference type="PANTHER" id="PTHR19980:SF0">
    <property type="entry name" value="CLEAVAGE STIMULATION FACTOR SUBUNIT 3"/>
    <property type="match status" value="1"/>
</dbReference>
<proteinExistence type="predicted"/>
<dbReference type="InterPro" id="IPR011990">
    <property type="entry name" value="TPR-like_helical_dom_sf"/>
</dbReference>
<keyword evidence="2" id="KW-0677">Repeat</keyword>